<evidence type="ECO:0000313" key="1">
    <source>
        <dbReference type="EMBL" id="NYD31865.1"/>
    </source>
</evidence>
<name>A0A852RLC8_9ACTN</name>
<protein>
    <submittedName>
        <fullName evidence="1">Uncharacterized protein</fullName>
    </submittedName>
</protein>
<dbReference type="EMBL" id="JACCBF010000001">
    <property type="protein sequence ID" value="NYD31865.1"/>
    <property type="molecule type" value="Genomic_DNA"/>
</dbReference>
<dbReference type="AlphaFoldDB" id="A0A852RLC8"/>
<gene>
    <name evidence="1" type="ORF">BJ958_003411</name>
</gene>
<reference evidence="1 2" key="1">
    <citation type="submission" date="2020-07" db="EMBL/GenBank/DDBJ databases">
        <title>Sequencing the genomes of 1000 actinobacteria strains.</title>
        <authorList>
            <person name="Klenk H.-P."/>
        </authorList>
    </citation>
    <scope>NUCLEOTIDE SEQUENCE [LARGE SCALE GENOMIC DNA]</scope>
    <source>
        <strain evidence="1 2">DSM 19082</strain>
    </source>
</reference>
<keyword evidence="2" id="KW-1185">Reference proteome</keyword>
<dbReference type="RefSeq" id="WP_179728124.1">
    <property type="nucleotide sequence ID" value="NZ_BAABEF010000001.1"/>
</dbReference>
<dbReference type="Proteomes" id="UP000582231">
    <property type="component" value="Unassembled WGS sequence"/>
</dbReference>
<organism evidence="1 2">
    <name type="scientific">Nocardioides kongjuensis</name>
    <dbReference type="NCBI Taxonomy" id="349522"/>
    <lineage>
        <taxon>Bacteria</taxon>
        <taxon>Bacillati</taxon>
        <taxon>Actinomycetota</taxon>
        <taxon>Actinomycetes</taxon>
        <taxon>Propionibacteriales</taxon>
        <taxon>Nocardioidaceae</taxon>
        <taxon>Nocardioides</taxon>
    </lineage>
</organism>
<proteinExistence type="predicted"/>
<evidence type="ECO:0000313" key="2">
    <source>
        <dbReference type="Proteomes" id="UP000582231"/>
    </source>
</evidence>
<comment type="caution">
    <text evidence="1">The sequence shown here is derived from an EMBL/GenBank/DDBJ whole genome shotgun (WGS) entry which is preliminary data.</text>
</comment>
<accession>A0A852RLC8</accession>
<sequence>MTKRAEMYDAIRAWPWTHRAVTAAQALALHPTALQLRRLMEAPGLLDDVVLADALGVTHERTTTALLSPGLRDQRRHALLHVHTALVAQLERGCAAADVARALTRRVAVEAARAWLDDSARWPH</sequence>